<evidence type="ECO:0000256" key="1">
    <source>
        <dbReference type="SAM" id="MobiDB-lite"/>
    </source>
</evidence>
<evidence type="ECO:0000313" key="2">
    <source>
        <dbReference type="EMBL" id="KAJ3843685.1"/>
    </source>
</evidence>
<dbReference type="AlphaFoldDB" id="A0AA38PJC4"/>
<name>A0AA38PJC4_9AGAR</name>
<dbReference type="Proteomes" id="UP001163846">
    <property type="component" value="Unassembled WGS sequence"/>
</dbReference>
<accession>A0AA38PJC4</accession>
<proteinExistence type="predicted"/>
<feature type="region of interest" description="Disordered" evidence="1">
    <location>
        <begin position="135"/>
        <end position="192"/>
    </location>
</feature>
<sequence length="192" mass="20975">MSTKRVRTDEAHASNVASNVPAALSHGLSPDLTNALRNVGMRVRKNVLEGYAMNPNPQYGTSTSRMKAMSTGALYLSRDGASSTRGDQLISHPCPRKRHRSASPIDNEMNEACNEEESMTLDGGQHPDRPMKPLRRTGRSFTQTQSLPAGALFPGKSHPIPENNLRKMSEEEDDWSLDFGSSGTTFDSRSSA</sequence>
<evidence type="ECO:0000313" key="3">
    <source>
        <dbReference type="Proteomes" id="UP001163846"/>
    </source>
</evidence>
<comment type="caution">
    <text evidence="2">The sequence shown here is derived from an EMBL/GenBank/DDBJ whole genome shotgun (WGS) entry which is preliminary data.</text>
</comment>
<reference evidence="2" key="1">
    <citation type="submission" date="2022-08" db="EMBL/GenBank/DDBJ databases">
        <authorList>
            <consortium name="DOE Joint Genome Institute"/>
            <person name="Min B."/>
            <person name="Riley R."/>
            <person name="Sierra-Patev S."/>
            <person name="Naranjo-Ortiz M."/>
            <person name="Looney B."/>
            <person name="Konkel Z."/>
            <person name="Slot J.C."/>
            <person name="Sakamoto Y."/>
            <person name="Steenwyk J.L."/>
            <person name="Rokas A."/>
            <person name="Carro J."/>
            <person name="Camarero S."/>
            <person name="Ferreira P."/>
            <person name="Molpeceres G."/>
            <person name="Ruiz-Duenas F.J."/>
            <person name="Serrano A."/>
            <person name="Henrissat B."/>
            <person name="Drula E."/>
            <person name="Hughes K.W."/>
            <person name="Mata J.L."/>
            <person name="Ishikawa N.K."/>
            <person name="Vargas-Isla R."/>
            <person name="Ushijima S."/>
            <person name="Smith C.A."/>
            <person name="Ahrendt S."/>
            <person name="Andreopoulos W."/>
            <person name="He G."/>
            <person name="Labutti K."/>
            <person name="Lipzen A."/>
            <person name="Ng V."/>
            <person name="Sandor L."/>
            <person name="Barry K."/>
            <person name="Martinez A.T."/>
            <person name="Xiao Y."/>
            <person name="Gibbons J.G."/>
            <person name="Terashima K."/>
            <person name="Hibbett D.S."/>
            <person name="Grigoriev I.V."/>
        </authorList>
    </citation>
    <scope>NUCLEOTIDE SEQUENCE</scope>
    <source>
        <strain evidence="2">TFB9207</strain>
    </source>
</reference>
<organism evidence="2 3">
    <name type="scientific">Lentinula raphanica</name>
    <dbReference type="NCBI Taxonomy" id="153919"/>
    <lineage>
        <taxon>Eukaryota</taxon>
        <taxon>Fungi</taxon>
        <taxon>Dikarya</taxon>
        <taxon>Basidiomycota</taxon>
        <taxon>Agaricomycotina</taxon>
        <taxon>Agaricomycetes</taxon>
        <taxon>Agaricomycetidae</taxon>
        <taxon>Agaricales</taxon>
        <taxon>Marasmiineae</taxon>
        <taxon>Omphalotaceae</taxon>
        <taxon>Lentinula</taxon>
    </lineage>
</organism>
<keyword evidence="3" id="KW-1185">Reference proteome</keyword>
<protein>
    <submittedName>
        <fullName evidence="2">Uncharacterized protein</fullName>
    </submittedName>
</protein>
<dbReference type="EMBL" id="MU805970">
    <property type="protein sequence ID" value="KAJ3843685.1"/>
    <property type="molecule type" value="Genomic_DNA"/>
</dbReference>
<feature type="region of interest" description="Disordered" evidence="1">
    <location>
        <begin position="78"/>
        <end position="102"/>
    </location>
</feature>
<gene>
    <name evidence="2" type="ORF">F5878DRAFT_604182</name>
</gene>
<feature type="compositionally biased region" description="Polar residues" evidence="1">
    <location>
        <begin position="179"/>
        <end position="192"/>
    </location>
</feature>